<dbReference type="PANTHER" id="PTHR38447:SF1">
    <property type="entry name" value="RNA POLYMERASE-BINDING TRANSCRIPTION FACTOR CARD"/>
    <property type="match status" value="1"/>
</dbReference>
<dbReference type="EMBL" id="CAFBNC010000103">
    <property type="protein sequence ID" value="CAB4947762.1"/>
    <property type="molecule type" value="Genomic_DNA"/>
</dbReference>
<protein>
    <submittedName>
        <fullName evidence="2">Unannotated protein</fullName>
    </submittedName>
</protein>
<sequence>MDFKVGNKVIYPAHGTAEVTGRSTKVVDGKKVKYLELSVAAGDESWRGGALKVSVPEDRAEDLGVRPAISLEEVQDVLDVLAVRTVRVPTNWSRRFKNHQEKMKSGDIYECAEVVRNLALRDRQSSLSSAEKAMQIRARRILVSELAVSWDVTMEEAGARVDKVLADD</sequence>
<dbReference type="SMART" id="SM01058">
    <property type="entry name" value="CarD_TRCF"/>
    <property type="match status" value="1"/>
</dbReference>
<dbReference type="Pfam" id="PF21095">
    <property type="entry name" value="CarD_C"/>
    <property type="match status" value="1"/>
</dbReference>
<dbReference type="GO" id="GO:0009303">
    <property type="term" value="P:rRNA transcription"/>
    <property type="evidence" value="ECO:0007669"/>
    <property type="project" value="TreeGrafter"/>
</dbReference>
<evidence type="ECO:0000313" key="2">
    <source>
        <dbReference type="EMBL" id="CAB4323675.1"/>
    </source>
</evidence>
<dbReference type="Gene3D" id="2.40.10.170">
    <property type="match status" value="1"/>
</dbReference>
<name>A0A6J5YE23_9ZZZZ</name>
<feature type="domain" description="CarD-like/TRCF RNAP-interacting" evidence="1">
    <location>
        <begin position="2"/>
        <end position="119"/>
    </location>
</feature>
<dbReference type="InterPro" id="IPR048792">
    <property type="entry name" value="CarD_C"/>
</dbReference>
<dbReference type="InterPro" id="IPR042215">
    <property type="entry name" value="CarD-like_C"/>
</dbReference>
<proteinExistence type="predicted"/>
<organism evidence="2">
    <name type="scientific">freshwater metagenome</name>
    <dbReference type="NCBI Taxonomy" id="449393"/>
    <lineage>
        <taxon>unclassified sequences</taxon>
        <taxon>metagenomes</taxon>
        <taxon>ecological metagenomes</taxon>
    </lineage>
</organism>
<accession>A0A6J5YE23</accession>
<dbReference type="Pfam" id="PF02559">
    <property type="entry name" value="CarD_TRCF_RID"/>
    <property type="match status" value="1"/>
</dbReference>
<reference evidence="2" key="1">
    <citation type="submission" date="2020-05" db="EMBL/GenBank/DDBJ databases">
        <authorList>
            <person name="Chiriac C."/>
            <person name="Salcher M."/>
            <person name="Ghai R."/>
            <person name="Kavagutti S V."/>
        </authorList>
    </citation>
    <scope>NUCLEOTIDE SEQUENCE</scope>
</reference>
<dbReference type="PANTHER" id="PTHR38447">
    <property type="entry name" value="TRANSCRIPTION FACTOR YDEB-RELATED"/>
    <property type="match status" value="1"/>
</dbReference>
<evidence type="ECO:0000313" key="3">
    <source>
        <dbReference type="EMBL" id="CAB4947762.1"/>
    </source>
</evidence>
<dbReference type="SUPFAM" id="SSF141259">
    <property type="entry name" value="CarD-like"/>
    <property type="match status" value="1"/>
</dbReference>
<dbReference type="AlphaFoldDB" id="A0A6J5YE23"/>
<dbReference type="InterPro" id="IPR003711">
    <property type="entry name" value="CarD-like/TRCF_RID"/>
</dbReference>
<gene>
    <name evidence="2" type="ORF">UFOPK1392_01432</name>
    <name evidence="3" type="ORF">UFOPK3733_01689</name>
</gene>
<dbReference type="Gene3D" id="1.20.58.1290">
    <property type="entry name" value="CarD-like, C-terminal domain"/>
    <property type="match status" value="1"/>
</dbReference>
<dbReference type="InterPro" id="IPR036101">
    <property type="entry name" value="CarD-like/TRCF_RID_sf"/>
</dbReference>
<dbReference type="InterPro" id="IPR052531">
    <property type="entry name" value="CarD-like_regulator"/>
</dbReference>
<dbReference type="EMBL" id="CAEMXZ010000062">
    <property type="protein sequence ID" value="CAB4323675.1"/>
    <property type="molecule type" value="Genomic_DNA"/>
</dbReference>
<evidence type="ECO:0000259" key="1">
    <source>
        <dbReference type="SMART" id="SM01058"/>
    </source>
</evidence>